<proteinExistence type="predicted"/>
<reference evidence="1 2" key="1">
    <citation type="submission" date="2016-04" db="EMBL/GenBank/DDBJ databases">
        <title>Evolutionary innovation and constraint leading to complex multicellularity in the Ascomycota.</title>
        <authorList>
            <person name="Cisse O."/>
            <person name="Nguyen A."/>
            <person name="Hewitt D.A."/>
            <person name="Jedd G."/>
            <person name="Stajich J.E."/>
        </authorList>
    </citation>
    <scope>NUCLEOTIDE SEQUENCE [LARGE SCALE GENOMIC DNA]</scope>
    <source>
        <strain evidence="1 2">DAH-3</strain>
    </source>
</reference>
<dbReference type="AlphaFoldDB" id="A0A1U7LTK0"/>
<comment type="caution">
    <text evidence="1">The sequence shown here is derived from an EMBL/GenBank/DDBJ whole genome shotgun (WGS) entry which is preliminary data.</text>
</comment>
<name>A0A1U7LTK0_NEOID</name>
<dbReference type="EMBL" id="LXFE01000294">
    <property type="protein sequence ID" value="OLL25872.1"/>
    <property type="molecule type" value="Genomic_DNA"/>
</dbReference>
<organism evidence="1 2">
    <name type="scientific">Neolecta irregularis (strain DAH-3)</name>
    <dbReference type="NCBI Taxonomy" id="1198029"/>
    <lineage>
        <taxon>Eukaryota</taxon>
        <taxon>Fungi</taxon>
        <taxon>Dikarya</taxon>
        <taxon>Ascomycota</taxon>
        <taxon>Taphrinomycotina</taxon>
        <taxon>Neolectales</taxon>
        <taxon>Neolectaceae</taxon>
        <taxon>Neolecta</taxon>
    </lineage>
</organism>
<protein>
    <submittedName>
        <fullName evidence="1">Uncharacterized protein</fullName>
    </submittedName>
</protein>
<evidence type="ECO:0000313" key="1">
    <source>
        <dbReference type="EMBL" id="OLL25872.1"/>
    </source>
</evidence>
<accession>A0A1U7LTK0</accession>
<dbReference type="Proteomes" id="UP000186594">
    <property type="component" value="Unassembled WGS sequence"/>
</dbReference>
<keyword evidence="2" id="KW-1185">Reference proteome</keyword>
<gene>
    <name evidence="1" type="ORF">NEOLI_001389</name>
</gene>
<sequence>MKFHKYQMYKGDYVKLPFQALEKMKSKAMVSTATIPLLCNIHRVEKVMTAGEVDQVYEKENDYSKWLCGTGGEERRAGLRNGAVAVFSS</sequence>
<evidence type="ECO:0000313" key="2">
    <source>
        <dbReference type="Proteomes" id="UP000186594"/>
    </source>
</evidence>